<comment type="caution">
    <text evidence="3">The sequence shown here is derived from an EMBL/GenBank/DDBJ whole genome shotgun (WGS) entry which is preliminary data.</text>
</comment>
<dbReference type="Pfam" id="PF19040">
    <property type="entry name" value="SGNH"/>
    <property type="match status" value="1"/>
</dbReference>
<feature type="domain" description="SGNH" evidence="2">
    <location>
        <begin position="68"/>
        <end position="278"/>
    </location>
</feature>
<gene>
    <name evidence="3" type="ORF">BHU61_02200</name>
</gene>
<proteinExistence type="predicted"/>
<dbReference type="EMBL" id="PZJH01000001">
    <property type="protein sequence ID" value="RAK46282.1"/>
    <property type="molecule type" value="Genomic_DNA"/>
</dbReference>
<sequence>MKKLFILVSLFIFTAFFGLQSESQAATENLKTHPGVYENRLNWYPFKSLKPYTKQAFTDHNQGFIDGCHAGKRESITKKVCKYGKVKDYKYTLAILGDSHSAHWLAAANKYAEQNDIRIIYATKSGCLLTTSKVQNYESCNAWNKQIIPAIKRYRPEVVLTKANNTQNGYRHDEGINEKFKELADNNMKVFAIRDTPYFKVNIPECLRKYGRKSIKCAVPKSHIPPRAAWIDRMKAQPNVKYVDYTNLICNKGKYCFPVQGNVIMVRDRHHLTNTYSSTFGYYIFKDVFPYLKEAKAEKIAKKKAEKLSQNQTAF</sequence>
<dbReference type="AlphaFoldDB" id="A0A327ZVM1"/>
<feature type="chain" id="PRO_5016456138" description="SGNH domain-containing protein" evidence="1">
    <location>
        <begin position="26"/>
        <end position="315"/>
    </location>
</feature>
<name>A0A327ZVM1_9STAP</name>
<keyword evidence="1" id="KW-0732">Signal</keyword>
<organism evidence="3 4">
    <name type="scientific">Macrococcus epidermidis</name>
    <dbReference type="NCBI Taxonomy" id="1902580"/>
    <lineage>
        <taxon>Bacteria</taxon>
        <taxon>Bacillati</taxon>
        <taxon>Bacillota</taxon>
        <taxon>Bacilli</taxon>
        <taxon>Bacillales</taxon>
        <taxon>Staphylococcaceae</taxon>
        <taxon>Macrococcus</taxon>
    </lineage>
</organism>
<evidence type="ECO:0000313" key="3">
    <source>
        <dbReference type="EMBL" id="RAK46282.1"/>
    </source>
</evidence>
<keyword evidence="4" id="KW-1185">Reference proteome</keyword>
<evidence type="ECO:0000259" key="2">
    <source>
        <dbReference type="Pfam" id="PF19040"/>
    </source>
</evidence>
<evidence type="ECO:0000313" key="4">
    <source>
        <dbReference type="Proteomes" id="UP000249808"/>
    </source>
</evidence>
<feature type="signal peptide" evidence="1">
    <location>
        <begin position="1"/>
        <end position="25"/>
    </location>
</feature>
<reference evidence="3 4" key="1">
    <citation type="journal article" date="2018" name="Front. Microbiol.">
        <title>Description and Comparative Genomics of Macrococcus caseolyticus subsp. hominis subsp. nov., Macrococcus goetzii sp. nov., Macrococcus epidermidis sp. nov., and Macrococcus bohemicus sp. nov., Novel Macrococci From Human Clinical Material With Virulence Potential and Suspected Uptake of Foreign DNA by Natural Transformation.</title>
        <authorList>
            <person name="Maslanova I."/>
            <person name="Wertheimer Z."/>
            <person name="Sedlacek I."/>
            <person name="Svec P."/>
            <person name="Indrakova A."/>
            <person name="Kovarovic V."/>
            <person name="Schumann P."/>
            <person name="Sproer C."/>
            <person name="Kralova S."/>
            <person name="Sedo O."/>
            <person name="Kristofova L."/>
            <person name="Vrbovska V."/>
            <person name="Fuzik T."/>
            <person name="Petras P."/>
            <person name="Zdrahal Z."/>
            <person name="Ruzickova V."/>
            <person name="Doskar J."/>
            <person name="Pantucek R."/>
        </authorList>
    </citation>
    <scope>NUCLEOTIDE SEQUENCE [LARGE SCALE GENOMIC DNA]</scope>
    <source>
        <strain evidence="3 4">01/688</strain>
    </source>
</reference>
<dbReference type="Proteomes" id="UP000249808">
    <property type="component" value="Unassembled WGS sequence"/>
</dbReference>
<dbReference type="InterPro" id="IPR043968">
    <property type="entry name" value="SGNH"/>
</dbReference>
<protein>
    <recommendedName>
        <fullName evidence="2">SGNH domain-containing protein</fullName>
    </recommendedName>
</protein>
<evidence type="ECO:0000256" key="1">
    <source>
        <dbReference type="SAM" id="SignalP"/>
    </source>
</evidence>
<dbReference type="RefSeq" id="WP_111714426.1">
    <property type="nucleotide sequence ID" value="NZ_JBHSSR010000001.1"/>
</dbReference>
<accession>A0A327ZVM1</accession>